<proteinExistence type="inferred from homology"/>
<gene>
    <name evidence="3" type="ORF">J0X25_15370</name>
</gene>
<dbReference type="AlphaFoldDB" id="A0A8A2VKG4"/>
<evidence type="ECO:0000256" key="2">
    <source>
        <dbReference type="ARBA" id="ARBA00022801"/>
    </source>
</evidence>
<sequence>MVNDDSDAYDVEIDVRLRDVDFMGHVNNAVYATYLEEAREAYFQDVVGVSMTDVGTVLATLEIDYARPIEADETVTVALTVSELGTSSLHLEYVVRADGERAATARTVQVLVDRETGESRPIPDEWRARIDAARD</sequence>
<protein>
    <submittedName>
        <fullName evidence="3">Acyl-CoA thioesterase</fullName>
    </submittedName>
</protein>
<dbReference type="PANTHER" id="PTHR31793">
    <property type="entry name" value="4-HYDROXYBENZOYL-COA THIOESTERASE FAMILY MEMBER"/>
    <property type="match status" value="1"/>
</dbReference>
<dbReference type="Gene3D" id="3.10.129.10">
    <property type="entry name" value="Hotdog Thioesterase"/>
    <property type="match status" value="1"/>
</dbReference>
<keyword evidence="2" id="KW-0378">Hydrolase</keyword>
<organism evidence="3 4">
    <name type="scientific">Haloterrigena alkaliphila</name>
    <dbReference type="NCBI Taxonomy" id="2816475"/>
    <lineage>
        <taxon>Archaea</taxon>
        <taxon>Methanobacteriati</taxon>
        <taxon>Methanobacteriota</taxon>
        <taxon>Stenosarchaea group</taxon>
        <taxon>Halobacteria</taxon>
        <taxon>Halobacteriales</taxon>
        <taxon>Natrialbaceae</taxon>
        <taxon>Haloterrigena</taxon>
    </lineage>
</organism>
<reference evidence="3 4" key="1">
    <citation type="submission" date="2021-03" db="EMBL/GenBank/DDBJ databases">
        <title>Haloterrigena longa sp. nov. and Haloterrigena limicola sp. nov., extremely halophilic archaea isolated from a salt lake.</title>
        <authorList>
            <person name="Henglin C."/>
        </authorList>
    </citation>
    <scope>NUCLEOTIDE SEQUENCE [LARGE SCALE GENOMIC DNA]</scope>
    <source>
        <strain evidence="3 4">KZCA68</strain>
    </source>
</reference>
<dbReference type="Pfam" id="PF13279">
    <property type="entry name" value="4HBT_2"/>
    <property type="match status" value="1"/>
</dbReference>
<evidence type="ECO:0000313" key="4">
    <source>
        <dbReference type="Proteomes" id="UP000663203"/>
    </source>
</evidence>
<dbReference type="KEGG" id="hakz:J0X25_15370"/>
<dbReference type="SUPFAM" id="SSF54637">
    <property type="entry name" value="Thioesterase/thiol ester dehydrase-isomerase"/>
    <property type="match status" value="1"/>
</dbReference>
<dbReference type="GO" id="GO:0047617">
    <property type="term" value="F:fatty acyl-CoA hydrolase activity"/>
    <property type="evidence" value="ECO:0007669"/>
    <property type="project" value="TreeGrafter"/>
</dbReference>
<dbReference type="EMBL" id="CP071462">
    <property type="protein sequence ID" value="QSX01211.1"/>
    <property type="molecule type" value="Genomic_DNA"/>
</dbReference>
<dbReference type="CDD" id="cd00586">
    <property type="entry name" value="4HBT"/>
    <property type="match status" value="1"/>
</dbReference>
<evidence type="ECO:0000256" key="1">
    <source>
        <dbReference type="ARBA" id="ARBA00005953"/>
    </source>
</evidence>
<dbReference type="PANTHER" id="PTHR31793:SF27">
    <property type="entry name" value="NOVEL THIOESTERASE SUPERFAMILY DOMAIN AND SAPOSIN A-TYPE DOMAIN CONTAINING PROTEIN (0610012H03RIK)"/>
    <property type="match status" value="1"/>
</dbReference>
<accession>A0A8A2VKG4</accession>
<dbReference type="Proteomes" id="UP000663203">
    <property type="component" value="Chromosome"/>
</dbReference>
<keyword evidence="4" id="KW-1185">Reference proteome</keyword>
<name>A0A8A2VKG4_9EURY</name>
<evidence type="ECO:0000313" key="3">
    <source>
        <dbReference type="EMBL" id="QSX01211.1"/>
    </source>
</evidence>
<dbReference type="InterPro" id="IPR029069">
    <property type="entry name" value="HotDog_dom_sf"/>
</dbReference>
<dbReference type="InterPro" id="IPR050563">
    <property type="entry name" value="4-hydroxybenzoyl-CoA_TE"/>
</dbReference>
<comment type="similarity">
    <text evidence="1">Belongs to the 4-hydroxybenzoyl-CoA thioesterase family.</text>
</comment>